<dbReference type="Proteomes" id="UP000236621">
    <property type="component" value="Unassembled WGS sequence"/>
</dbReference>
<accession>A0A2K3PYN3</accession>
<organism evidence="1 2">
    <name type="scientific">Tolypocladium capitatum</name>
    <dbReference type="NCBI Taxonomy" id="45235"/>
    <lineage>
        <taxon>Eukaryota</taxon>
        <taxon>Fungi</taxon>
        <taxon>Dikarya</taxon>
        <taxon>Ascomycota</taxon>
        <taxon>Pezizomycotina</taxon>
        <taxon>Sordariomycetes</taxon>
        <taxon>Hypocreomycetidae</taxon>
        <taxon>Hypocreales</taxon>
        <taxon>Ophiocordycipitaceae</taxon>
        <taxon>Tolypocladium</taxon>
    </lineage>
</organism>
<comment type="caution">
    <text evidence="1">The sequence shown here is derived from an EMBL/GenBank/DDBJ whole genome shotgun (WGS) entry which is preliminary data.</text>
</comment>
<gene>
    <name evidence="1" type="ORF">TCAP_07413</name>
</gene>
<dbReference type="EMBL" id="NRSZ01001280">
    <property type="protein sequence ID" value="PNY20408.1"/>
    <property type="molecule type" value="Genomic_DNA"/>
</dbReference>
<evidence type="ECO:0000313" key="1">
    <source>
        <dbReference type="EMBL" id="PNY20408.1"/>
    </source>
</evidence>
<evidence type="ECO:0000313" key="2">
    <source>
        <dbReference type="Proteomes" id="UP000236621"/>
    </source>
</evidence>
<proteinExistence type="predicted"/>
<keyword evidence="2" id="KW-1185">Reference proteome</keyword>
<dbReference type="AlphaFoldDB" id="A0A2K3PYN3"/>
<sequence>MLAAVRGPSGPCLNKQLAACKGCLRNVLVTYSAGERMEPKRHIGLRHPSRPHAPGSSDYFRYSLRDWGSSLLPCRLCFWIKLDSTIPCQSFSGRGAWL</sequence>
<reference evidence="1 2" key="1">
    <citation type="submission" date="2017-08" db="EMBL/GenBank/DDBJ databases">
        <title>Harnessing the power of phylogenomics to disentangle the directionality and signatures of interkingdom host jumping in the parasitic fungal genus Tolypocladium.</title>
        <authorList>
            <person name="Quandt C.A."/>
            <person name="Patterson W."/>
            <person name="Spatafora J.W."/>
        </authorList>
    </citation>
    <scope>NUCLEOTIDE SEQUENCE [LARGE SCALE GENOMIC DNA]</scope>
    <source>
        <strain evidence="1 2">CBS 113982</strain>
    </source>
</reference>
<name>A0A2K3PYN3_9HYPO</name>
<protein>
    <submittedName>
        <fullName evidence="1">Uncharacterized protein</fullName>
    </submittedName>
</protein>